<organism evidence="1 2">
    <name type="scientific">Isosphaera pallida (strain ATCC 43644 / DSM 9630 / IS1B)</name>
    <dbReference type="NCBI Taxonomy" id="575540"/>
    <lineage>
        <taxon>Bacteria</taxon>
        <taxon>Pseudomonadati</taxon>
        <taxon>Planctomycetota</taxon>
        <taxon>Planctomycetia</taxon>
        <taxon>Isosphaerales</taxon>
        <taxon>Isosphaeraceae</taxon>
        <taxon>Isosphaera</taxon>
    </lineage>
</organism>
<gene>
    <name evidence="1" type="ordered locus">Isop_0745</name>
</gene>
<dbReference type="Pfam" id="PF10936">
    <property type="entry name" value="DUF2617"/>
    <property type="match status" value="1"/>
</dbReference>
<dbReference type="eggNOG" id="ENOG50321K5">
    <property type="taxonomic scope" value="Bacteria"/>
</dbReference>
<dbReference type="InParanoid" id="E8R1R4"/>
<dbReference type="RefSeq" id="WP_013563625.1">
    <property type="nucleotide sequence ID" value="NC_014962.1"/>
</dbReference>
<evidence type="ECO:0000313" key="2">
    <source>
        <dbReference type="Proteomes" id="UP000008631"/>
    </source>
</evidence>
<protein>
    <recommendedName>
        <fullName evidence="3">DUF2617 domain-containing protein</fullName>
    </recommendedName>
</protein>
<reference key="1">
    <citation type="submission" date="2010-11" db="EMBL/GenBank/DDBJ databases">
        <title>The complete sequence of chromosome of Isophaera pallida ATCC 43644.</title>
        <authorList>
            <consortium name="US DOE Joint Genome Institute (JGI-PGF)"/>
            <person name="Lucas S."/>
            <person name="Copeland A."/>
            <person name="Lapidus A."/>
            <person name="Bruce D."/>
            <person name="Goodwin L."/>
            <person name="Pitluck S."/>
            <person name="Kyrpides N."/>
            <person name="Mavromatis K."/>
            <person name="Pagani I."/>
            <person name="Ivanova N."/>
            <person name="Saunders E."/>
            <person name="Brettin T."/>
            <person name="Detter J.C."/>
            <person name="Han C."/>
            <person name="Tapia R."/>
            <person name="Land M."/>
            <person name="Hauser L."/>
            <person name="Markowitz V."/>
            <person name="Cheng J.-F."/>
            <person name="Hugenholtz P."/>
            <person name="Woyke T."/>
            <person name="Wu D."/>
            <person name="Eisen J.A."/>
        </authorList>
    </citation>
    <scope>NUCLEOTIDE SEQUENCE</scope>
    <source>
        <strain>ATCC 43644</strain>
    </source>
</reference>
<dbReference type="Proteomes" id="UP000008631">
    <property type="component" value="Chromosome"/>
</dbReference>
<keyword evidence="2" id="KW-1185">Reference proteome</keyword>
<evidence type="ECO:0000313" key="1">
    <source>
        <dbReference type="EMBL" id="ADV61336.1"/>
    </source>
</evidence>
<dbReference type="InterPro" id="IPR024486">
    <property type="entry name" value="DUF2617"/>
</dbReference>
<dbReference type="STRING" id="575540.Isop_0745"/>
<dbReference type="OrthoDB" id="263569at2"/>
<name>E8R1R4_ISOPI</name>
<dbReference type="AlphaFoldDB" id="E8R1R4"/>
<proteinExistence type="predicted"/>
<dbReference type="HOGENOM" id="CLU_123813_0_0_0"/>
<evidence type="ECO:0008006" key="3">
    <source>
        <dbReference type="Google" id="ProtNLM"/>
    </source>
</evidence>
<accession>E8R1R4</accession>
<dbReference type="KEGG" id="ipa:Isop_0745"/>
<dbReference type="EMBL" id="CP002353">
    <property type="protein sequence ID" value="ADV61336.1"/>
    <property type="molecule type" value="Genomic_DNA"/>
</dbReference>
<reference evidence="1 2" key="2">
    <citation type="journal article" date="2011" name="Stand. Genomic Sci.">
        <title>Complete genome sequence of Isosphaera pallida type strain (IS1B).</title>
        <authorList>
            <consortium name="US DOE Joint Genome Institute (JGI-PGF)"/>
            <person name="Goker M."/>
            <person name="Cleland D."/>
            <person name="Saunders E."/>
            <person name="Lapidus A."/>
            <person name="Nolan M."/>
            <person name="Lucas S."/>
            <person name="Hammon N."/>
            <person name="Deshpande S."/>
            <person name="Cheng J.F."/>
            <person name="Tapia R."/>
            <person name="Han C."/>
            <person name="Goodwin L."/>
            <person name="Pitluck S."/>
            <person name="Liolios K."/>
            <person name="Pagani I."/>
            <person name="Ivanova N."/>
            <person name="Mavromatis K."/>
            <person name="Pati A."/>
            <person name="Chen A."/>
            <person name="Palaniappan K."/>
            <person name="Land M."/>
            <person name="Hauser L."/>
            <person name="Chang Y.J."/>
            <person name="Jeffries C.D."/>
            <person name="Detter J.C."/>
            <person name="Beck B."/>
            <person name="Woyke T."/>
            <person name="Bristow J."/>
            <person name="Eisen J.A."/>
            <person name="Markowitz V."/>
            <person name="Hugenholtz P."/>
            <person name="Kyrpides N.C."/>
            <person name="Klenk H.P."/>
        </authorList>
    </citation>
    <scope>NUCLEOTIDE SEQUENCE [LARGE SCALE GENOMIC DNA]</scope>
    <source>
        <strain evidence="2">ATCC 43644 / DSM 9630 / IS1B</strain>
    </source>
</reference>
<sequence>MEPRRDQRQTASLRFRVIATSIHPEWFTVKAHRRIEGSTWRADLRIVEGGHLVCWRFGPIMLTELLVPEDLPLPELPSLCCGSTRHAATYEFQRRPAQYHAHLEAEHLDDETFEHIQTELTLDAKRAGIAAHHRTVNRLETSPLSLLQFETLPSGLAVQAYHTLPDQNLIIRAQSLFEFLPSGSPTGR</sequence>